<feature type="chain" id="PRO_5008055137" evidence="12">
    <location>
        <begin position="33"/>
        <end position="801"/>
    </location>
</feature>
<evidence type="ECO:0000256" key="7">
    <source>
        <dbReference type="ARBA" id="ARBA00023136"/>
    </source>
</evidence>
<evidence type="ECO:0000256" key="4">
    <source>
        <dbReference type="ARBA" id="ARBA00022692"/>
    </source>
</evidence>
<dbReference type="InterPro" id="IPR039426">
    <property type="entry name" value="TonB-dep_rcpt-like"/>
</dbReference>
<keyword evidence="4 10" id="KW-0812">Transmembrane</keyword>
<dbReference type="SUPFAM" id="SSF56935">
    <property type="entry name" value="Porins"/>
    <property type="match status" value="1"/>
</dbReference>
<dbReference type="EMBL" id="LSEF01000089">
    <property type="protein sequence ID" value="OAF11555.1"/>
    <property type="molecule type" value="Genomic_DNA"/>
</dbReference>
<evidence type="ECO:0000259" key="13">
    <source>
        <dbReference type="Pfam" id="PF00593"/>
    </source>
</evidence>
<evidence type="ECO:0000256" key="6">
    <source>
        <dbReference type="ARBA" id="ARBA00023077"/>
    </source>
</evidence>
<evidence type="ECO:0000256" key="3">
    <source>
        <dbReference type="ARBA" id="ARBA00022452"/>
    </source>
</evidence>
<evidence type="ECO:0000256" key="12">
    <source>
        <dbReference type="SAM" id="SignalP"/>
    </source>
</evidence>
<evidence type="ECO:0000256" key="8">
    <source>
        <dbReference type="ARBA" id="ARBA00023170"/>
    </source>
</evidence>
<accession>A0A176YXP1</accession>
<protein>
    <submittedName>
        <fullName evidence="14">Ligand-gated channel</fullName>
    </submittedName>
</protein>
<gene>
    <name evidence="14" type="ORF">AXW67_22310</name>
</gene>
<feature type="compositionally biased region" description="Pro residues" evidence="11">
    <location>
        <begin position="38"/>
        <end position="52"/>
    </location>
</feature>
<evidence type="ECO:0000256" key="1">
    <source>
        <dbReference type="ARBA" id="ARBA00004571"/>
    </source>
</evidence>
<organism evidence="14 15">
    <name type="scientific">Bradyrhizobium neotropicale</name>
    <dbReference type="NCBI Taxonomy" id="1497615"/>
    <lineage>
        <taxon>Bacteria</taxon>
        <taxon>Pseudomonadati</taxon>
        <taxon>Pseudomonadota</taxon>
        <taxon>Alphaproteobacteria</taxon>
        <taxon>Hyphomicrobiales</taxon>
        <taxon>Nitrobacteraceae</taxon>
        <taxon>Bradyrhizobium</taxon>
    </lineage>
</organism>
<dbReference type="InterPro" id="IPR036942">
    <property type="entry name" value="Beta-barrel_TonB_sf"/>
</dbReference>
<keyword evidence="6" id="KW-0798">TonB box</keyword>
<keyword evidence="2 10" id="KW-0813">Transport</keyword>
<keyword evidence="9 10" id="KW-0998">Cell outer membrane</keyword>
<evidence type="ECO:0000313" key="14">
    <source>
        <dbReference type="EMBL" id="OAF11555.1"/>
    </source>
</evidence>
<keyword evidence="7 10" id="KW-0472">Membrane</keyword>
<dbReference type="Pfam" id="PF00593">
    <property type="entry name" value="TonB_dep_Rec_b-barrel"/>
    <property type="match status" value="1"/>
</dbReference>
<dbReference type="PROSITE" id="PS52016">
    <property type="entry name" value="TONB_DEPENDENT_REC_3"/>
    <property type="match status" value="1"/>
</dbReference>
<evidence type="ECO:0000256" key="11">
    <source>
        <dbReference type="SAM" id="MobiDB-lite"/>
    </source>
</evidence>
<proteinExistence type="inferred from homology"/>
<keyword evidence="8" id="KW-0675">Receptor</keyword>
<evidence type="ECO:0000256" key="9">
    <source>
        <dbReference type="ARBA" id="ARBA00023237"/>
    </source>
</evidence>
<evidence type="ECO:0000256" key="2">
    <source>
        <dbReference type="ARBA" id="ARBA00022448"/>
    </source>
</evidence>
<dbReference type="Proteomes" id="UP000077173">
    <property type="component" value="Unassembled WGS sequence"/>
</dbReference>
<dbReference type="GO" id="GO:0015344">
    <property type="term" value="F:siderophore uptake transmembrane transporter activity"/>
    <property type="evidence" value="ECO:0007669"/>
    <property type="project" value="TreeGrafter"/>
</dbReference>
<dbReference type="PANTHER" id="PTHR30069:SF29">
    <property type="entry name" value="HEMOGLOBIN AND HEMOGLOBIN-HAPTOGLOBIN-BINDING PROTEIN 1-RELATED"/>
    <property type="match status" value="1"/>
</dbReference>
<comment type="similarity">
    <text evidence="10">Belongs to the TonB-dependent receptor family.</text>
</comment>
<name>A0A176YXP1_9BRAD</name>
<feature type="compositionally biased region" description="Low complexity" evidence="11">
    <location>
        <begin position="53"/>
        <end position="63"/>
    </location>
</feature>
<comment type="caution">
    <text evidence="14">The sequence shown here is derived from an EMBL/GenBank/DDBJ whole genome shotgun (WGS) entry which is preliminary data.</text>
</comment>
<comment type="subcellular location">
    <subcellularLocation>
        <location evidence="1 10">Cell outer membrane</location>
        <topology evidence="1 10">Multi-pass membrane protein</topology>
    </subcellularLocation>
</comment>
<dbReference type="PANTHER" id="PTHR30069">
    <property type="entry name" value="TONB-DEPENDENT OUTER MEMBRANE RECEPTOR"/>
    <property type="match status" value="1"/>
</dbReference>
<dbReference type="Gene3D" id="2.40.170.20">
    <property type="entry name" value="TonB-dependent receptor, beta-barrel domain"/>
    <property type="match status" value="1"/>
</dbReference>
<keyword evidence="15" id="KW-1185">Reference proteome</keyword>
<keyword evidence="5 12" id="KW-0732">Signal</keyword>
<feature type="domain" description="TonB-dependent receptor-like beta-barrel" evidence="13">
    <location>
        <begin position="336"/>
        <end position="767"/>
    </location>
</feature>
<evidence type="ECO:0000256" key="10">
    <source>
        <dbReference type="PROSITE-ProRule" id="PRU01360"/>
    </source>
</evidence>
<reference evidence="14 15" key="1">
    <citation type="submission" date="2016-02" db="EMBL/GenBank/DDBJ databases">
        <title>Draft genome sequence of the strain BR 10247T Bradyrhizobium neotropicale isolated from nodules of Centrolobium paraense.</title>
        <authorList>
            <person name="Simoes-Araujo J.L."/>
            <person name="Barauna A.C."/>
            <person name="Silva K."/>
            <person name="Zilli J.E."/>
        </authorList>
    </citation>
    <scope>NUCLEOTIDE SEQUENCE [LARGE SCALE GENOMIC DNA]</scope>
    <source>
        <strain evidence="14 15">BR 10247</strain>
    </source>
</reference>
<feature type="signal peptide" evidence="12">
    <location>
        <begin position="1"/>
        <end position="32"/>
    </location>
</feature>
<dbReference type="GO" id="GO:0009279">
    <property type="term" value="C:cell outer membrane"/>
    <property type="evidence" value="ECO:0007669"/>
    <property type="project" value="UniProtKB-SubCell"/>
</dbReference>
<feature type="region of interest" description="Disordered" evidence="11">
    <location>
        <begin position="32"/>
        <end position="121"/>
    </location>
</feature>
<keyword evidence="3 10" id="KW-1134">Transmembrane beta strand</keyword>
<dbReference type="GO" id="GO:0044718">
    <property type="term" value="P:siderophore transmembrane transport"/>
    <property type="evidence" value="ECO:0007669"/>
    <property type="project" value="TreeGrafter"/>
</dbReference>
<evidence type="ECO:0000313" key="15">
    <source>
        <dbReference type="Proteomes" id="UP000077173"/>
    </source>
</evidence>
<dbReference type="AlphaFoldDB" id="A0A176YXP1"/>
<sequence>MIGSHSSRVRRRILCSASSLALLAASNAPILAQNETTSPPPTTAAPQPPAATPAPQESATPAPQQTPAPETPQQATGGNVLPETRVVAPAERRRPRTPPLRQVVARQPAPPTPTQAQVVNQQNQKLDAARQTILAPVGASSYEVSHQAIEAQPQGNNATLDKVLLQFPGVTQDSAASGELHVRNEHANIQYRINGIMLPDGVGAFGQILDTGIVGSLALLTGALPAQYGLRTAGVLDIQTKTDAFNNTGSVSVYGGSHGTITPSFEYGGTVGQTQYFASGRFLQNNLGIENPTPSNEAIHDRTSQEKGFLYLSTVLDPTSRLTFMSGISNASFQIPNRPGQTPNFNVNGITNFDSSTLNEHQNEFNQFNVLAYQKSAGDIDYQISYFNRYSQLHFFPDPLGDLIFNGVSSDVYRQSFVNGIQEDTAWRVGFAHTLRFGFSVSAERSLVNNISTVLPVDPATGNQVDPVTGNPFGPPFTVFDSSSKTGWLLGTYVQDEWRITNQLTLNAGLRFDQMYQYVDANQFSPRISLTWKPYDGTTFHAGYARNFTPPQQVIAAPTNLALVTPPTAPANTQTPEVPLNSPVLPERSHVFDVGVVQKIYPVPGLEVGVDGYYKIARNLLDDGQFGAAYVLTGFNYDRGENIGLEFKSTYTNGNFRAWGNVAWAKQVATNVVSNQFLFAQDELNYIANHYIYTDHAQVLTASAGASYLWNGTRFSASMIYGSGLRSGFANTDHLPSYTQVNVGVSHDFNIVAPNKPTTVRFDVVNLFDKIYEIRDGTGIGVFAPQFGPRRGFFVGVSQKL</sequence>
<dbReference type="InterPro" id="IPR000531">
    <property type="entry name" value="Beta-barrel_TonB"/>
</dbReference>
<evidence type="ECO:0000256" key="5">
    <source>
        <dbReference type="ARBA" id="ARBA00022729"/>
    </source>
</evidence>